<dbReference type="RefSeq" id="WP_274265966.1">
    <property type="nucleotide sequence ID" value="NZ_CP117880.1"/>
</dbReference>
<feature type="chain" id="PRO_5046055099" evidence="1">
    <location>
        <begin position="25"/>
        <end position="437"/>
    </location>
</feature>
<evidence type="ECO:0000259" key="2">
    <source>
        <dbReference type="Pfam" id="PF17116"/>
    </source>
</evidence>
<evidence type="ECO:0000313" key="4">
    <source>
        <dbReference type="Proteomes" id="UP001221558"/>
    </source>
</evidence>
<keyword evidence="4" id="KW-1185">Reference proteome</keyword>
<accession>A0ABY7WC44</accession>
<dbReference type="Proteomes" id="UP001221558">
    <property type="component" value="Chromosome"/>
</dbReference>
<evidence type="ECO:0000256" key="1">
    <source>
        <dbReference type="SAM" id="SignalP"/>
    </source>
</evidence>
<protein>
    <submittedName>
        <fullName evidence="3">DUF5103 domain-containing protein</fullName>
    </submittedName>
</protein>
<feature type="domain" description="Type 9 secretion system plug protein N-terminal" evidence="2">
    <location>
        <begin position="52"/>
        <end position="176"/>
    </location>
</feature>
<gene>
    <name evidence="3" type="ORF">PQ465_13075</name>
</gene>
<feature type="signal peptide" evidence="1">
    <location>
        <begin position="1"/>
        <end position="24"/>
    </location>
</feature>
<name>A0ABY7WC44_9SPHI</name>
<proteinExistence type="predicted"/>
<evidence type="ECO:0000313" key="3">
    <source>
        <dbReference type="EMBL" id="WDF67236.1"/>
    </source>
</evidence>
<sequence>MNRVLTIRLWYLLIICIASSPTFAQKKKQKQRFERSPKQELTYDDNTYLPVIRSVQFYPAGKDNELPVYPIDGSSALLLTFDDLRADVRNYYFGIEHCDKDWTPSRATVLDYVNGFNEDRIEDFTASKGTFQPYTRYSASFPSNNTKPKLAGNYILKVYEDADKQRLILTRRFYVVNNLVNIAAQIQNSLQVDKRLSNQKLNVTLTTALTIANPQRDLSVLVMQNQRPDYMMRLQTPNFSGNNEFKYTDRETLDFKGNNEFRFVDLRSFRVASERMKTILIDSLPTVALYTDEDLHANSYASTFDENGRFYLRNRDLNDEDIDGDYATVNFSLKTDRETNGAIYLVGGFNNYQRRAENKMHYDEASHLWKLSIPLKQGLYDYAYIFEDERGGLQTDYFSGSHFQTGNDYQILVYVRRMGTYWDELVGFNEVSIHNRK</sequence>
<dbReference type="Gene3D" id="2.60.40.10">
    <property type="entry name" value="Immunoglobulins"/>
    <property type="match status" value="1"/>
</dbReference>
<reference evidence="3 4" key="1">
    <citation type="submission" date="2023-02" db="EMBL/GenBank/DDBJ databases">
        <title>Genome sequence of Sphingobacterium sp. KACC 22765.</title>
        <authorList>
            <person name="Kim S."/>
            <person name="Heo J."/>
            <person name="Kwon S.-W."/>
        </authorList>
    </citation>
    <scope>NUCLEOTIDE SEQUENCE [LARGE SCALE GENOMIC DNA]</scope>
    <source>
        <strain evidence="3 4">KACC 22765</strain>
    </source>
</reference>
<dbReference type="InterPro" id="IPR013783">
    <property type="entry name" value="Ig-like_fold"/>
</dbReference>
<dbReference type="EMBL" id="CP117880">
    <property type="protein sequence ID" value="WDF67236.1"/>
    <property type="molecule type" value="Genomic_DNA"/>
</dbReference>
<dbReference type="InterPro" id="IPR014756">
    <property type="entry name" value="Ig_E-set"/>
</dbReference>
<dbReference type="SUPFAM" id="SSF81296">
    <property type="entry name" value="E set domains"/>
    <property type="match status" value="1"/>
</dbReference>
<dbReference type="Pfam" id="PF17116">
    <property type="entry name" value="T9SS_plug_1st"/>
    <property type="match status" value="1"/>
</dbReference>
<keyword evidence="1" id="KW-0732">Signal</keyword>
<organism evidence="3 4">
    <name type="scientific">Sphingobacterium oryzagri</name>
    <dbReference type="NCBI Taxonomy" id="3025669"/>
    <lineage>
        <taxon>Bacteria</taxon>
        <taxon>Pseudomonadati</taxon>
        <taxon>Bacteroidota</taxon>
        <taxon>Sphingobacteriia</taxon>
        <taxon>Sphingobacteriales</taxon>
        <taxon>Sphingobacteriaceae</taxon>
        <taxon>Sphingobacterium</taxon>
    </lineage>
</organism>
<dbReference type="InterPro" id="IPR031345">
    <property type="entry name" value="T9SS_Plug_N"/>
</dbReference>